<dbReference type="Proteomes" id="UP000283509">
    <property type="component" value="Unassembled WGS sequence"/>
</dbReference>
<gene>
    <name evidence="16" type="ORF">C7M84_002197</name>
</gene>
<evidence type="ECO:0000256" key="7">
    <source>
        <dbReference type="ARBA" id="ARBA00022807"/>
    </source>
</evidence>
<name>A0A423TRJ6_PENVA</name>
<dbReference type="InterPro" id="IPR014882">
    <property type="entry name" value="CathepsinC_exc"/>
</dbReference>
<evidence type="ECO:0000256" key="6">
    <source>
        <dbReference type="ARBA" id="ARBA00022801"/>
    </source>
</evidence>
<feature type="region of interest" description="Disordered" evidence="13">
    <location>
        <begin position="439"/>
        <end position="458"/>
    </location>
</feature>
<feature type="domain" description="Peptidase C1A papain C-terminal" evidence="15">
    <location>
        <begin position="234"/>
        <end position="456"/>
    </location>
</feature>
<keyword evidence="7" id="KW-0788">Thiol protease</keyword>
<evidence type="ECO:0000256" key="8">
    <source>
        <dbReference type="ARBA" id="ARBA00029762"/>
    </source>
</evidence>
<evidence type="ECO:0000259" key="15">
    <source>
        <dbReference type="SMART" id="SM00645"/>
    </source>
</evidence>
<dbReference type="Gene3D" id="2.40.128.80">
    <property type="entry name" value="Cathepsin C, exclusion domain"/>
    <property type="match status" value="1"/>
</dbReference>
<dbReference type="STRING" id="6689.A0A423TRJ6"/>
<dbReference type="AlphaFoldDB" id="A0A423TRJ6"/>
<dbReference type="Pfam" id="PF00112">
    <property type="entry name" value="Peptidase_C1"/>
    <property type="match status" value="1"/>
</dbReference>
<evidence type="ECO:0000256" key="3">
    <source>
        <dbReference type="ARBA" id="ARBA00011610"/>
    </source>
</evidence>
<keyword evidence="14" id="KW-0732">Signal</keyword>
<accession>A0A423TRJ6</accession>
<evidence type="ECO:0000256" key="12">
    <source>
        <dbReference type="ARBA" id="ARBA00045556"/>
    </source>
</evidence>
<comment type="caution">
    <text evidence="16">The sequence shown here is derived from an EMBL/GenBank/DDBJ whole genome shotgun (WGS) entry which is preliminary data.</text>
</comment>
<reference evidence="16 17" key="2">
    <citation type="submission" date="2019-01" db="EMBL/GenBank/DDBJ databases">
        <title>The decoding of complex shrimp genome reveals the adaptation for benthos swimmer, frequently molting mechanism and breeding impact on genome.</title>
        <authorList>
            <person name="Sun Y."/>
            <person name="Gao Y."/>
            <person name="Yu Y."/>
        </authorList>
    </citation>
    <scope>NUCLEOTIDE SEQUENCE [LARGE SCALE GENOMIC DNA]</scope>
    <source>
        <tissue evidence="16">Muscle</tissue>
    </source>
</reference>
<evidence type="ECO:0000256" key="9">
    <source>
        <dbReference type="ARBA" id="ARBA00029779"/>
    </source>
</evidence>
<keyword evidence="17" id="KW-1185">Reference proteome</keyword>
<dbReference type="PRINTS" id="PR00705">
    <property type="entry name" value="PAPAIN"/>
</dbReference>
<dbReference type="PROSITE" id="PS00139">
    <property type="entry name" value="THIOL_PROTEASE_CYS"/>
    <property type="match status" value="1"/>
</dbReference>
<evidence type="ECO:0000256" key="13">
    <source>
        <dbReference type="SAM" id="MobiDB-lite"/>
    </source>
</evidence>
<evidence type="ECO:0000256" key="10">
    <source>
        <dbReference type="ARBA" id="ARBA00030778"/>
    </source>
</evidence>
<evidence type="ECO:0000256" key="14">
    <source>
        <dbReference type="SAM" id="SignalP"/>
    </source>
</evidence>
<organism evidence="16 17">
    <name type="scientific">Penaeus vannamei</name>
    <name type="common">Whiteleg shrimp</name>
    <name type="synonym">Litopenaeus vannamei</name>
    <dbReference type="NCBI Taxonomy" id="6689"/>
    <lineage>
        <taxon>Eukaryota</taxon>
        <taxon>Metazoa</taxon>
        <taxon>Ecdysozoa</taxon>
        <taxon>Arthropoda</taxon>
        <taxon>Crustacea</taxon>
        <taxon>Multicrustacea</taxon>
        <taxon>Malacostraca</taxon>
        <taxon>Eumalacostraca</taxon>
        <taxon>Eucarida</taxon>
        <taxon>Decapoda</taxon>
        <taxon>Dendrobranchiata</taxon>
        <taxon>Penaeoidea</taxon>
        <taxon>Penaeidae</taxon>
        <taxon>Penaeus</taxon>
    </lineage>
</organism>
<proteinExistence type="inferred from homology"/>
<dbReference type="Gene3D" id="3.90.70.10">
    <property type="entry name" value="Cysteine proteinases"/>
    <property type="match status" value="1"/>
</dbReference>
<evidence type="ECO:0000313" key="17">
    <source>
        <dbReference type="Proteomes" id="UP000283509"/>
    </source>
</evidence>
<evidence type="ECO:0000256" key="1">
    <source>
        <dbReference type="ARBA" id="ARBA00001923"/>
    </source>
</evidence>
<dbReference type="OrthoDB" id="3789175at2759"/>
<comment type="subunit">
    <text evidence="3">Tetramer of heterotrimers consisting of exclusion domain, heavy- and light chains.</text>
</comment>
<feature type="signal peptide" evidence="14">
    <location>
        <begin position="1"/>
        <end position="34"/>
    </location>
</feature>
<dbReference type="Pfam" id="PF08773">
    <property type="entry name" value="CathepsinC_exc"/>
    <property type="match status" value="1"/>
</dbReference>
<keyword evidence="5" id="KW-0645">Protease</keyword>
<feature type="chain" id="PRO_5019434588" description="Dipeptidyl peptidase 1" evidence="14">
    <location>
        <begin position="35"/>
        <end position="477"/>
    </location>
</feature>
<protein>
    <recommendedName>
        <fullName evidence="4">Dipeptidyl peptidase 1</fullName>
    </recommendedName>
    <alternativeName>
        <fullName evidence="9">Cathepsin C</fullName>
    </alternativeName>
    <alternativeName>
        <fullName evidence="8">Cathepsin J</fullName>
    </alternativeName>
    <alternativeName>
        <fullName evidence="11">Dipeptidyl peptidase I</fullName>
    </alternativeName>
    <alternativeName>
        <fullName evidence="10">Dipeptidyl transferase</fullName>
    </alternativeName>
</protein>
<evidence type="ECO:0000313" key="16">
    <source>
        <dbReference type="EMBL" id="ROT79069.1"/>
    </source>
</evidence>
<feature type="compositionally biased region" description="Low complexity" evidence="13">
    <location>
        <begin position="448"/>
        <end position="458"/>
    </location>
</feature>
<comment type="cofactor">
    <cofactor evidence="1">
        <name>chloride</name>
        <dbReference type="ChEBI" id="CHEBI:17996"/>
    </cofactor>
</comment>
<dbReference type="FunFam" id="2.40.128.80:FF:000003">
    <property type="entry name" value="Cathepsin C"/>
    <property type="match status" value="1"/>
</dbReference>
<evidence type="ECO:0000256" key="5">
    <source>
        <dbReference type="ARBA" id="ARBA00022670"/>
    </source>
</evidence>
<dbReference type="InterPro" id="IPR038765">
    <property type="entry name" value="Papain-like_cys_pep_sf"/>
</dbReference>
<dbReference type="SUPFAM" id="SSF54001">
    <property type="entry name" value="Cysteine proteinases"/>
    <property type="match status" value="1"/>
</dbReference>
<dbReference type="PANTHER" id="PTHR12411">
    <property type="entry name" value="CYSTEINE PROTEASE FAMILY C1-RELATED"/>
    <property type="match status" value="1"/>
</dbReference>
<dbReference type="InterPro" id="IPR013128">
    <property type="entry name" value="Peptidase_C1A"/>
</dbReference>
<evidence type="ECO:0000256" key="11">
    <source>
        <dbReference type="ARBA" id="ARBA00032961"/>
    </source>
</evidence>
<dbReference type="InterPro" id="IPR000668">
    <property type="entry name" value="Peptidase_C1A_C"/>
</dbReference>
<dbReference type="SMART" id="SM00645">
    <property type="entry name" value="Pept_C1"/>
    <property type="match status" value="1"/>
</dbReference>
<sequence>MRREICGRTVRRRPADEMVSKSVFLLGCLALASADIPVACYYEDIRGTWTFQETERSGDSSLSCDALGPVVHTKTFTLSFPDTATDELGNEGTWTMISSQGFEVNINGRSYFAFSYYEGDWENSVSYCDRTFNGWSRDKTVRNWSCFKGQKNTQVAPRVPKRTQRLQDQQYRVDHRHIAQINAIQTSWTAKAYPQFEQYTIEEMQLRSGGHGSSLPPASPPSSSPELLARLSLLPENFDWRDVEGVNYVGGVRDQAQCGSCYVFASTAMLESRLRVKTRNQRQDVFSTQDVVSCSAVSQGCNGGFKYLIAGRYAMEQGMVAEECNPYTAQDDPCDTDASCARTYVSEYEYVGGYYGACNEELMLQALVEKGPLPVGYMVYDDFRNYEGGIYHHTGFKNDFNPLEATSHAVLLVGYGVDNTTGEKYWTCKNSWGRGWARTASSGSGEEPTSAPSSPWPSTLPLFLKEDLLGNRDVVAR</sequence>
<reference evidence="16 17" key="1">
    <citation type="submission" date="2018-04" db="EMBL/GenBank/DDBJ databases">
        <authorList>
            <person name="Zhang X."/>
            <person name="Yuan J."/>
            <person name="Li F."/>
            <person name="Xiang J."/>
        </authorList>
    </citation>
    <scope>NUCLEOTIDE SEQUENCE [LARGE SCALE GENOMIC DNA]</scope>
    <source>
        <tissue evidence="16">Muscle</tissue>
    </source>
</reference>
<dbReference type="InterPro" id="IPR025660">
    <property type="entry name" value="Pept_his_AS"/>
</dbReference>
<dbReference type="GO" id="GO:0006508">
    <property type="term" value="P:proteolysis"/>
    <property type="evidence" value="ECO:0007669"/>
    <property type="project" value="UniProtKB-KW"/>
</dbReference>
<comment type="similarity">
    <text evidence="2">Belongs to the peptidase C1 family.</text>
</comment>
<dbReference type="GO" id="GO:0008234">
    <property type="term" value="F:cysteine-type peptidase activity"/>
    <property type="evidence" value="ECO:0007669"/>
    <property type="project" value="UniProtKB-KW"/>
</dbReference>
<dbReference type="SUPFAM" id="SSF75001">
    <property type="entry name" value="Dipeptidyl peptidase I (cathepsin C), exclusion domain"/>
    <property type="match status" value="1"/>
</dbReference>
<comment type="function">
    <text evidence="12">Thiol protease. Has dipeptidylpeptidase activity. Active against a broad range of dipeptide substrates composed of both polar and hydrophobic amino acids. Proline cannot occupy the P1 position and arginine cannot occupy the P2 position of the substrate. Can act as both an exopeptidase and endopeptidase. Activates serine proteases such as elastase, cathepsin G and granzymes A and B.</text>
</comment>
<evidence type="ECO:0000256" key="4">
    <source>
        <dbReference type="ARBA" id="ARBA00014709"/>
    </source>
</evidence>
<dbReference type="EMBL" id="QCYY01001294">
    <property type="protein sequence ID" value="ROT79069.1"/>
    <property type="molecule type" value="Genomic_DNA"/>
</dbReference>
<dbReference type="InterPro" id="IPR036496">
    <property type="entry name" value="CathepsinC_exc_dom_sf"/>
</dbReference>
<keyword evidence="6" id="KW-0378">Hydrolase</keyword>
<dbReference type="InterPro" id="IPR000169">
    <property type="entry name" value="Pept_cys_AS"/>
</dbReference>
<evidence type="ECO:0000256" key="2">
    <source>
        <dbReference type="ARBA" id="ARBA00008455"/>
    </source>
</evidence>
<dbReference type="PROSITE" id="PS00639">
    <property type="entry name" value="THIOL_PROTEASE_HIS"/>
    <property type="match status" value="1"/>
</dbReference>